<dbReference type="Pfam" id="PF01564">
    <property type="entry name" value="Spermine_synth"/>
    <property type="match status" value="1"/>
</dbReference>
<dbReference type="AlphaFoldDB" id="A0A9P4MDN2"/>
<evidence type="ECO:0008006" key="7">
    <source>
        <dbReference type="Google" id="ProtNLM"/>
    </source>
</evidence>
<sequence>MARQRGSASRAQAAFRAQAASESQDESSGERVIPAYATLFLHVLVMSLHGALTQLMLSPTYGSLNATEHHSKIVFVGNMVGAFVMTFCPSYDSQVLRLRAWLPIIPFYFPVIQRLLLSSSNDLGPANGPVVNELVTLMPFYLLSSMYLCAYLTTNLSDFKDHRWYVIFMIPAVYFATGRVEARLLVWLPKLALYSQYLTKIWLSLGFSVLGLAQSNLAIAATALPALSHTLQRNPHLEWRPIRALPSVEKSGYSLIDRKESITGYISVLENNELAYRVLRCDHSLLGGEWLLTENAIAQGITGTEPVYAVFEMLEAVRLIETTNKKLDSEKKALVIGLGIGTAPKALLAHGIDTTIVELDPVVHEFATKYFDLPNNHTAYLEDAIGWTQDQVTKNAPQYDFILHDVFTGGAEPLALFTYQFITNLQKMLKPNGVIAINYAGSVNARPSKQVLNTINNVFEERCRMFRDLVPDGDNPDSDFVNMVIFCLHPADSSDREKPTFRKPVEADYLSSVSRRHQLLPKPENELIFPSADDMSTERITMLTEANVDSFSSQQSDNAKKHWKVMREVVVPKVWEQW</sequence>
<dbReference type="NCBIfam" id="NF037959">
    <property type="entry name" value="MFS_SpdSyn"/>
    <property type="match status" value="1"/>
</dbReference>
<protein>
    <recommendedName>
        <fullName evidence="7">PABS domain-containing protein</fullName>
    </recommendedName>
</protein>
<feature type="transmembrane region" description="Helical" evidence="4">
    <location>
        <begin position="33"/>
        <end position="52"/>
    </location>
</feature>
<dbReference type="InterPro" id="IPR051419">
    <property type="entry name" value="Lys/N-term_MeTrsfase_sf"/>
</dbReference>
<organism evidence="5 6">
    <name type="scientific">Myriangium duriaei CBS 260.36</name>
    <dbReference type="NCBI Taxonomy" id="1168546"/>
    <lineage>
        <taxon>Eukaryota</taxon>
        <taxon>Fungi</taxon>
        <taxon>Dikarya</taxon>
        <taxon>Ascomycota</taxon>
        <taxon>Pezizomycotina</taxon>
        <taxon>Dothideomycetes</taxon>
        <taxon>Dothideomycetidae</taxon>
        <taxon>Myriangiales</taxon>
        <taxon>Myriangiaceae</taxon>
        <taxon>Myriangium</taxon>
    </lineage>
</organism>
<evidence type="ECO:0000313" key="6">
    <source>
        <dbReference type="Proteomes" id="UP000799439"/>
    </source>
</evidence>
<evidence type="ECO:0000256" key="4">
    <source>
        <dbReference type="SAM" id="Phobius"/>
    </source>
</evidence>
<gene>
    <name evidence="5" type="ORF">K461DRAFT_281729</name>
</gene>
<dbReference type="PANTHER" id="PTHR12176:SF59">
    <property type="entry name" value="METHYLTRANSFERASE DOMAIN-CONTAINING PROTEIN-RELATED"/>
    <property type="match status" value="1"/>
</dbReference>
<evidence type="ECO:0000256" key="2">
    <source>
        <dbReference type="ARBA" id="ARBA00022603"/>
    </source>
</evidence>
<comment type="similarity">
    <text evidence="1">Belongs to the methyltransferase superfamily.</text>
</comment>
<feature type="transmembrane region" description="Helical" evidence="4">
    <location>
        <begin position="72"/>
        <end position="91"/>
    </location>
</feature>
<proteinExistence type="inferred from homology"/>
<keyword evidence="4" id="KW-0472">Membrane</keyword>
<dbReference type="Gene3D" id="3.40.50.150">
    <property type="entry name" value="Vaccinia Virus protein VP39"/>
    <property type="match status" value="1"/>
</dbReference>
<evidence type="ECO:0000313" key="5">
    <source>
        <dbReference type="EMBL" id="KAF2149368.1"/>
    </source>
</evidence>
<dbReference type="PANTHER" id="PTHR12176">
    <property type="entry name" value="SAM-DEPENDENT METHYLTRANSFERASE SUPERFAMILY PROTEIN"/>
    <property type="match status" value="1"/>
</dbReference>
<keyword evidence="4" id="KW-1133">Transmembrane helix</keyword>
<keyword evidence="3" id="KW-0808">Transferase</keyword>
<feature type="transmembrane region" description="Helical" evidence="4">
    <location>
        <begin position="165"/>
        <end position="189"/>
    </location>
</feature>
<feature type="transmembrane region" description="Helical" evidence="4">
    <location>
        <begin position="98"/>
        <end position="116"/>
    </location>
</feature>
<reference evidence="5" key="1">
    <citation type="journal article" date="2020" name="Stud. Mycol.">
        <title>101 Dothideomycetes genomes: a test case for predicting lifestyles and emergence of pathogens.</title>
        <authorList>
            <person name="Haridas S."/>
            <person name="Albert R."/>
            <person name="Binder M."/>
            <person name="Bloem J."/>
            <person name="Labutti K."/>
            <person name="Salamov A."/>
            <person name="Andreopoulos B."/>
            <person name="Baker S."/>
            <person name="Barry K."/>
            <person name="Bills G."/>
            <person name="Bluhm B."/>
            <person name="Cannon C."/>
            <person name="Castanera R."/>
            <person name="Culley D."/>
            <person name="Daum C."/>
            <person name="Ezra D."/>
            <person name="Gonzalez J."/>
            <person name="Henrissat B."/>
            <person name="Kuo A."/>
            <person name="Liang C."/>
            <person name="Lipzen A."/>
            <person name="Lutzoni F."/>
            <person name="Magnuson J."/>
            <person name="Mondo S."/>
            <person name="Nolan M."/>
            <person name="Ohm R."/>
            <person name="Pangilinan J."/>
            <person name="Park H.-J."/>
            <person name="Ramirez L."/>
            <person name="Alfaro M."/>
            <person name="Sun H."/>
            <person name="Tritt A."/>
            <person name="Yoshinaga Y."/>
            <person name="Zwiers L.-H."/>
            <person name="Turgeon B."/>
            <person name="Goodwin S."/>
            <person name="Spatafora J."/>
            <person name="Crous P."/>
            <person name="Grigoriev I."/>
        </authorList>
    </citation>
    <scope>NUCLEOTIDE SEQUENCE</scope>
    <source>
        <strain evidence="5">CBS 260.36</strain>
    </source>
</reference>
<keyword evidence="4" id="KW-0812">Transmembrane</keyword>
<dbReference type="InterPro" id="IPR029063">
    <property type="entry name" value="SAM-dependent_MTases_sf"/>
</dbReference>
<keyword evidence="6" id="KW-1185">Reference proteome</keyword>
<keyword evidence="2" id="KW-0489">Methyltransferase</keyword>
<dbReference type="EMBL" id="ML996091">
    <property type="protein sequence ID" value="KAF2149368.1"/>
    <property type="molecule type" value="Genomic_DNA"/>
</dbReference>
<dbReference type="GO" id="GO:0032259">
    <property type="term" value="P:methylation"/>
    <property type="evidence" value="ECO:0007669"/>
    <property type="project" value="UniProtKB-KW"/>
</dbReference>
<dbReference type="SUPFAM" id="SSF53335">
    <property type="entry name" value="S-adenosyl-L-methionine-dependent methyltransferases"/>
    <property type="match status" value="1"/>
</dbReference>
<dbReference type="GO" id="GO:0008168">
    <property type="term" value="F:methyltransferase activity"/>
    <property type="evidence" value="ECO:0007669"/>
    <property type="project" value="UniProtKB-KW"/>
</dbReference>
<evidence type="ECO:0000256" key="3">
    <source>
        <dbReference type="ARBA" id="ARBA00022679"/>
    </source>
</evidence>
<dbReference type="Proteomes" id="UP000799439">
    <property type="component" value="Unassembled WGS sequence"/>
</dbReference>
<accession>A0A9P4MDN2</accession>
<feature type="transmembrane region" description="Helical" evidence="4">
    <location>
        <begin position="136"/>
        <end position="153"/>
    </location>
</feature>
<evidence type="ECO:0000256" key="1">
    <source>
        <dbReference type="ARBA" id="ARBA00008361"/>
    </source>
</evidence>
<name>A0A9P4MDN2_9PEZI</name>
<dbReference type="OrthoDB" id="2016285at2759"/>
<comment type="caution">
    <text evidence="5">The sequence shown here is derived from an EMBL/GenBank/DDBJ whole genome shotgun (WGS) entry which is preliminary data.</text>
</comment>